<dbReference type="SUPFAM" id="SSF49899">
    <property type="entry name" value="Concanavalin A-like lectins/glucanases"/>
    <property type="match status" value="1"/>
</dbReference>
<feature type="domain" description="COS" evidence="3">
    <location>
        <begin position="100"/>
        <end position="160"/>
    </location>
</feature>
<dbReference type="PROSITE" id="PS51262">
    <property type="entry name" value="COS"/>
    <property type="match status" value="1"/>
</dbReference>
<feature type="non-terminal residue" evidence="4">
    <location>
        <position position="1"/>
    </location>
</feature>
<dbReference type="GO" id="GO:0007411">
    <property type="term" value="P:axon guidance"/>
    <property type="evidence" value="ECO:0007669"/>
    <property type="project" value="TreeGrafter"/>
</dbReference>
<dbReference type="InterPro" id="IPR050617">
    <property type="entry name" value="E3_ligase_FN3/SPRY"/>
</dbReference>
<dbReference type="FunFam" id="2.60.40.10:FF:000178">
    <property type="entry name" value="E3 ubiquitin-protein ligase TRIM9 isoform X1"/>
    <property type="match status" value="1"/>
</dbReference>
<organism evidence="4">
    <name type="scientific">Drosophila rhopaloa</name>
    <name type="common">Fruit fly</name>
    <dbReference type="NCBI Taxonomy" id="1041015"/>
    <lineage>
        <taxon>Eukaryota</taxon>
        <taxon>Metazoa</taxon>
        <taxon>Ecdysozoa</taxon>
        <taxon>Arthropoda</taxon>
        <taxon>Hexapoda</taxon>
        <taxon>Insecta</taxon>
        <taxon>Pterygota</taxon>
        <taxon>Neoptera</taxon>
        <taxon>Endopterygota</taxon>
        <taxon>Diptera</taxon>
        <taxon>Brachycera</taxon>
        <taxon>Muscomorpha</taxon>
        <taxon>Ephydroidea</taxon>
        <taxon>Drosophilidae</taxon>
        <taxon>Drosophila</taxon>
        <taxon>Sophophora</taxon>
    </lineage>
</organism>
<dbReference type="InterPro" id="IPR013783">
    <property type="entry name" value="Ig-like_fold"/>
</dbReference>
<dbReference type="FunFam" id="1.20.5.170:FF:000017">
    <property type="entry name" value="Putative E3 ubiquitin-protein ligase TRIM9"/>
    <property type="match status" value="1"/>
</dbReference>
<dbReference type="OrthoDB" id="295536at2759"/>
<dbReference type="CDD" id="cd00063">
    <property type="entry name" value="FN3"/>
    <property type="match status" value="1"/>
</dbReference>
<name>A0A6P4EQT6_DRORH</name>
<dbReference type="Gene3D" id="2.60.40.10">
    <property type="entry name" value="Immunoglobulins"/>
    <property type="match status" value="1"/>
</dbReference>
<dbReference type="Pfam" id="PF00041">
    <property type="entry name" value="fn3"/>
    <property type="match status" value="1"/>
</dbReference>
<sequence>TELSHNLQQLSEKARSTTEFIQRLKGMSDKVTESCMEFERLVHAQCEALIQAIHDRREYLLEAIRMDKDTKIRILKDQQSNCTGKLQQTTGLIQFCIEALKETDSAAFLQVGSMLINRVTNTDMTWHQEVTNAAPRVSPIVDLTLDDAALARAIDNLNFIQMKAVKDGDERCPAAPMTPTILPSDCSAENNSVTVAWQPPNHSVVEGYVLELDDGSGGEFREVYCGKETICTVDGLHFNSMYNARVKAFNSAGEGEYSELIGLQTAEGKDEKSFAMYIDRQRSWFQHNSVHERRVEGGITTGSTVGVLLDLERHTLSFLVNEMPQGSVAFRDLYGVFYPAVSINRGVTLTMHTAMDAPKMDYF</sequence>
<dbReference type="InterPro" id="IPR003649">
    <property type="entry name" value="Bbox_C"/>
</dbReference>
<dbReference type="SUPFAM" id="SSF49265">
    <property type="entry name" value="Fibronectin type III"/>
    <property type="match status" value="1"/>
</dbReference>
<evidence type="ECO:0000259" key="3">
    <source>
        <dbReference type="PROSITE" id="PS51262"/>
    </source>
</evidence>
<reference evidence="4" key="1">
    <citation type="submission" date="2025-08" db="UniProtKB">
        <authorList>
            <consortium name="RefSeq"/>
        </authorList>
    </citation>
    <scope>IDENTIFICATION</scope>
</reference>
<dbReference type="AlphaFoldDB" id="A0A6P4EQT6"/>
<dbReference type="SMART" id="SM00502">
    <property type="entry name" value="BBC"/>
    <property type="match status" value="1"/>
</dbReference>
<dbReference type="InterPro" id="IPR003961">
    <property type="entry name" value="FN3_dom"/>
</dbReference>
<dbReference type="PROSITE" id="PS50853">
    <property type="entry name" value="FN3"/>
    <property type="match status" value="1"/>
</dbReference>
<dbReference type="InterPro" id="IPR003877">
    <property type="entry name" value="SPRY_dom"/>
</dbReference>
<dbReference type="Gene3D" id="2.60.120.920">
    <property type="match status" value="1"/>
</dbReference>
<dbReference type="InterPro" id="IPR013320">
    <property type="entry name" value="ConA-like_dom_sf"/>
</dbReference>
<dbReference type="InterPro" id="IPR017903">
    <property type="entry name" value="COS_domain"/>
</dbReference>
<dbReference type="PANTHER" id="PTHR24099:SF15">
    <property type="entry name" value="E3 UBIQUITIN-PROTEIN LIGASE TRIM9"/>
    <property type="match status" value="1"/>
</dbReference>
<evidence type="ECO:0000256" key="1">
    <source>
        <dbReference type="ARBA" id="ARBA00023054"/>
    </source>
</evidence>
<dbReference type="SMART" id="SM00060">
    <property type="entry name" value="FN3"/>
    <property type="match status" value="1"/>
</dbReference>
<dbReference type="Pfam" id="PF00622">
    <property type="entry name" value="SPRY"/>
    <property type="match status" value="1"/>
</dbReference>
<dbReference type="InterPro" id="IPR036116">
    <property type="entry name" value="FN3_sf"/>
</dbReference>
<dbReference type="Gene3D" id="1.20.5.170">
    <property type="match status" value="1"/>
</dbReference>
<feature type="domain" description="Fibronectin type-III" evidence="2">
    <location>
        <begin position="175"/>
        <end position="268"/>
    </location>
</feature>
<dbReference type="InterPro" id="IPR043136">
    <property type="entry name" value="B30.2/SPRY_sf"/>
</dbReference>
<gene>
    <name evidence="4" type="primary">LOC108044482</name>
</gene>
<dbReference type="RefSeq" id="XP_016979004.1">
    <property type="nucleotide sequence ID" value="XM_017123515.1"/>
</dbReference>
<evidence type="ECO:0000259" key="2">
    <source>
        <dbReference type="PROSITE" id="PS50853"/>
    </source>
</evidence>
<proteinExistence type="predicted"/>
<dbReference type="GO" id="GO:0043005">
    <property type="term" value="C:neuron projection"/>
    <property type="evidence" value="ECO:0007669"/>
    <property type="project" value="TreeGrafter"/>
</dbReference>
<dbReference type="PANTHER" id="PTHR24099">
    <property type="entry name" value="E3 UBIQUITIN-PROTEIN LIGASE TRIM36-RELATED"/>
    <property type="match status" value="1"/>
</dbReference>
<evidence type="ECO:0000313" key="4">
    <source>
        <dbReference type="RefSeq" id="XP_016979004.1"/>
    </source>
</evidence>
<keyword evidence="1" id="KW-0175">Coiled coil</keyword>
<protein>
    <submittedName>
        <fullName evidence="4">E3 ubiquitin-protein ligase TRIM9-like</fullName>
    </submittedName>
</protein>
<accession>A0A6P4EQT6</accession>